<proteinExistence type="predicted"/>
<dbReference type="NCBIfam" id="TIGR00536">
    <property type="entry name" value="hemK_fam"/>
    <property type="match status" value="1"/>
</dbReference>
<dbReference type="RefSeq" id="WP_068516027.1">
    <property type="nucleotide sequence ID" value="NZ_AP014945.1"/>
</dbReference>
<dbReference type="InterPro" id="IPR002052">
    <property type="entry name" value="DNA_methylase_N6_adenine_CS"/>
</dbReference>
<dbReference type="InterPro" id="IPR040758">
    <property type="entry name" value="PrmC_N"/>
</dbReference>
<reference evidence="9" key="2">
    <citation type="journal article" date="2016" name="Int. J. Syst. Evol. Microbiol.">
        <title>Caldimicrobium thiodismutans sp. nov., a sulfur-disproportionating bacterium isolated from a hot spring.</title>
        <authorList>
            <person name="Kojima H."/>
            <person name="Umezawa K."/>
            <person name="Fukui M."/>
        </authorList>
    </citation>
    <scope>NUCLEOTIDE SEQUENCE [LARGE SCALE GENOMIC DNA]</scope>
    <source>
        <strain evidence="9">TF1</strain>
    </source>
</reference>
<evidence type="ECO:0000313" key="9">
    <source>
        <dbReference type="Proteomes" id="UP000068196"/>
    </source>
</evidence>
<dbReference type="InterPro" id="IPR004556">
    <property type="entry name" value="HemK-like"/>
</dbReference>
<evidence type="ECO:0000313" key="8">
    <source>
        <dbReference type="EMBL" id="BAU24022.1"/>
    </source>
</evidence>
<keyword evidence="2" id="KW-0489">Methyltransferase</keyword>
<dbReference type="PANTHER" id="PTHR18895">
    <property type="entry name" value="HEMK METHYLTRANSFERASE"/>
    <property type="match status" value="1"/>
</dbReference>
<dbReference type="InterPro" id="IPR050320">
    <property type="entry name" value="N5-glutamine_MTase"/>
</dbReference>
<gene>
    <name evidence="8" type="ORF">THC_1662</name>
</gene>
<dbReference type="PATRIC" id="fig|1653476.3.peg.1730"/>
<evidence type="ECO:0000256" key="5">
    <source>
        <dbReference type="ARBA" id="ARBA00048391"/>
    </source>
</evidence>
<dbReference type="STRING" id="1653476.THC_1662"/>
<keyword evidence="9" id="KW-1185">Reference proteome</keyword>
<name>A0A0U4N405_9BACT</name>
<dbReference type="EMBL" id="AP014945">
    <property type="protein sequence ID" value="BAU24022.1"/>
    <property type="molecule type" value="Genomic_DNA"/>
</dbReference>
<dbReference type="PANTHER" id="PTHR18895:SF74">
    <property type="entry name" value="MTRF1L RELEASE FACTOR GLUTAMINE METHYLTRANSFERASE"/>
    <property type="match status" value="1"/>
</dbReference>
<dbReference type="NCBIfam" id="TIGR03534">
    <property type="entry name" value="RF_mod_PrmC"/>
    <property type="match status" value="1"/>
</dbReference>
<evidence type="ECO:0000256" key="1">
    <source>
        <dbReference type="ARBA" id="ARBA00012771"/>
    </source>
</evidence>
<evidence type="ECO:0000256" key="2">
    <source>
        <dbReference type="ARBA" id="ARBA00022603"/>
    </source>
</evidence>
<sequence>MKVKEALLYLQEALLEVEDPVSARSSALIILAHFLKTSPLNVFLYPEEEIPDEELKKILEKRLTFKPLPYILKEAYFYGRAFYVEEGVLIPRPETETIISAFLETGIQEGPILELGCGSGVISVTLLLECPKLIAFAVDISEKAIEVTRKNAYLHRVYDRLFLIRGNWFTPLKKAPFFKAILSNPPYISLEEWKTLDREVRDFEPKEALLAGPSGREFHENLLENAPFYLQEGGFLIFEMGYNQASTILTLAREYNYEFKFYKDLLNIERCALMWKNRKDT</sequence>
<dbReference type="Pfam" id="PF17827">
    <property type="entry name" value="PrmC_N"/>
    <property type="match status" value="1"/>
</dbReference>
<comment type="catalytic activity">
    <reaction evidence="5">
        <text>L-glutaminyl-[peptide chain release factor] + S-adenosyl-L-methionine = N(5)-methyl-L-glutaminyl-[peptide chain release factor] + S-adenosyl-L-homocysteine + H(+)</text>
        <dbReference type="Rhea" id="RHEA:42896"/>
        <dbReference type="Rhea" id="RHEA-COMP:10271"/>
        <dbReference type="Rhea" id="RHEA-COMP:10272"/>
        <dbReference type="ChEBI" id="CHEBI:15378"/>
        <dbReference type="ChEBI" id="CHEBI:30011"/>
        <dbReference type="ChEBI" id="CHEBI:57856"/>
        <dbReference type="ChEBI" id="CHEBI:59789"/>
        <dbReference type="ChEBI" id="CHEBI:61891"/>
        <dbReference type="EC" id="2.1.1.297"/>
    </reaction>
</comment>
<dbReference type="SUPFAM" id="SSF53335">
    <property type="entry name" value="S-adenosyl-L-methionine-dependent methyltransferases"/>
    <property type="match status" value="1"/>
</dbReference>
<accession>A0A0U4N405</accession>
<evidence type="ECO:0000259" key="7">
    <source>
        <dbReference type="Pfam" id="PF17827"/>
    </source>
</evidence>
<dbReference type="InterPro" id="IPR007848">
    <property type="entry name" value="Small_mtfrase_dom"/>
</dbReference>
<evidence type="ECO:0000256" key="3">
    <source>
        <dbReference type="ARBA" id="ARBA00022679"/>
    </source>
</evidence>
<dbReference type="InterPro" id="IPR019874">
    <property type="entry name" value="RF_methyltr_PrmC"/>
</dbReference>
<dbReference type="Proteomes" id="UP000068196">
    <property type="component" value="Chromosome"/>
</dbReference>
<reference evidence="8 9" key="1">
    <citation type="journal article" date="2016" name="Int. J. Syst. Evol. Microbiol.">
        <title>Caldimicrobium thiodismutans sp. nov., a sulfur-disproportionating bacterium isolated from a hot spring, and emended description of the genus Caldimicrobium.</title>
        <authorList>
            <person name="Kojima H."/>
            <person name="Umezawa K."/>
            <person name="Fukui M."/>
        </authorList>
    </citation>
    <scope>NUCLEOTIDE SEQUENCE [LARGE SCALE GENOMIC DNA]</scope>
    <source>
        <strain evidence="8 9">TF1</strain>
    </source>
</reference>
<evidence type="ECO:0000259" key="6">
    <source>
        <dbReference type="Pfam" id="PF05175"/>
    </source>
</evidence>
<dbReference type="Gene3D" id="3.40.50.150">
    <property type="entry name" value="Vaccinia Virus protein VP39"/>
    <property type="match status" value="1"/>
</dbReference>
<dbReference type="CDD" id="cd02440">
    <property type="entry name" value="AdoMet_MTases"/>
    <property type="match status" value="1"/>
</dbReference>
<feature type="domain" description="Release factor glutamine methyltransferase N-terminal" evidence="7">
    <location>
        <begin position="15"/>
        <end position="72"/>
    </location>
</feature>
<dbReference type="OrthoDB" id="9800643at2"/>
<feature type="domain" description="Methyltransferase small" evidence="6">
    <location>
        <begin position="98"/>
        <end position="188"/>
    </location>
</feature>
<dbReference type="Pfam" id="PF05175">
    <property type="entry name" value="MTS"/>
    <property type="match status" value="1"/>
</dbReference>
<evidence type="ECO:0000256" key="4">
    <source>
        <dbReference type="ARBA" id="ARBA00022691"/>
    </source>
</evidence>
<protein>
    <recommendedName>
        <fullName evidence="1">peptide chain release factor N(5)-glutamine methyltransferase</fullName>
        <ecNumber evidence="1">2.1.1.297</ecNumber>
    </recommendedName>
</protein>
<dbReference type="AlphaFoldDB" id="A0A0U4N405"/>
<dbReference type="EC" id="2.1.1.297" evidence="1"/>
<keyword evidence="4" id="KW-0949">S-adenosyl-L-methionine</keyword>
<dbReference type="GO" id="GO:0003676">
    <property type="term" value="F:nucleic acid binding"/>
    <property type="evidence" value="ECO:0007669"/>
    <property type="project" value="InterPro"/>
</dbReference>
<organism evidence="8 9">
    <name type="scientific">Caldimicrobium thiodismutans</name>
    <dbReference type="NCBI Taxonomy" id="1653476"/>
    <lineage>
        <taxon>Bacteria</taxon>
        <taxon>Pseudomonadati</taxon>
        <taxon>Thermodesulfobacteriota</taxon>
        <taxon>Thermodesulfobacteria</taxon>
        <taxon>Thermodesulfobacteriales</taxon>
        <taxon>Thermodesulfobacteriaceae</taxon>
        <taxon>Caldimicrobium</taxon>
    </lineage>
</organism>
<dbReference type="KEGG" id="cthi:THC_1662"/>
<dbReference type="GO" id="GO:0032259">
    <property type="term" value="P:methylation"/>
    <property type="evidence" value="ECO:0007669"/>
    <property type="project" value="UniProtKB-KW"/>
</dbReference>
<dbReference type="Gene3D" id="1.10.8.10">
    <property type="entry name" value="DNA helicase RuvA subunit, C-terminal domain"/>
    <property type="match status" value="1"/>
</dbReference>
<keyword evidence="3" id="KW-0808">Transferase</keyword>
<dbReference type="InterPro" id="IPR029063">
    <property type="entry name" value="SAM-dependent_MTases_sf"/>
</dbReference>
<dbReference type="PROSITE" id="PS00092">
    <property type="entry name" value="N6_MTASE"/>
    <property type="match status" value="1"/>
</dbReference>
<dbReference type="GO" id="GO:0102559">
    <property type="term" value="F:peptide chain release factor N(5)-glutamine methyltransferase activity"/>
    <property type="evidence" value="ECO:0007669"/>
    <property type="project" value="UniProtKB-EC"/>
</dbReference>